<evidence type="ECO:0000256" key="2">
    <source>
        <dbReference type="ARBA" id="ARBA00004648"/>
    </source>
</evidence>
<comment type="subcellular location">
    <subcellularLocation>
        <location evidence="2">Endoplasmic reticulum membrane</location>
        <topology evidence="2">Single-pass type II membrane protein</topology>
    </subcellularLocation>
</comment>
<keyword evidence="4" id="KW-0223">Dioxygenase</keyword>
<reference evidence="10 11" key="3">
    <citation type="journal article" date="2010" name="BMC Genomics">
        <title>Transcriptome sequencing and comparative analysis of cucumber flowers with different sex types.</title>
        <authorList>
            <person name="Guo S."/>
            <person name="Zheng Y."/>
            <person name="Joung J.G."/>
            <person name="Liu S."/>
            <person name="Zhang Z."/>
            <person name="Crasta O.R."/>
            <person name="Sobral B.W."/>
            <person name="Xu Y."/>
            <person name="Huang S."/>
            <person name="Fei Z."/>
        </authorList>
    </citation>
    <scope>NUCLEOTIDE SEQUENCE [LARGE SCALE GENOMIC DNA]</scope>
    <source>
        <strain evidence="11">cv. 9930</strain>
    </source>
</reference>
<dbReference type="AlphaFoldDB" id="A0A0A0LIA3"/>
<dbReference type="InterPro" id="IPR006620">
    <property type="entry name" value="Pro_4_hyd_alph"/>
</dbReference>
<dbReference type="GO" id="GO:0005789">
    <property type="term" value="C:endoplasmic reticulum membrane"/>
    <property type="evidence" value="ECO:0007669"/>
    <property type="project" value="UniProtKB-SubCell"/>
</dbReference>
<dbReference type="GO" id="GO:0004656">
    <property type="term" value="F:procollagen-proline 4-dioxygenase activity"/>
    <property type="evidence" value="ECO:0000318"/>
    <property type="project" value="GO_Central"/>
</dbReference>
<dbReference type="Proteomes" id="UP000029981">
    <property type="component" value="Chromosome 2"/>
</dbReference>
<dbReference type="GO" id="GO:0005783">
    <property type="term" value="C:endoplasmic reticulum"/>
    <property type="evidence" value="ECO:0000318"/>
    <property type="project" value="GO_Central"/>
</dbReference>
<evidence type="ECO:0000256" key="6">
    <source>
        <dbReference type="ARBA" id="ARBA00023002"/>
    </source>
</evidence>
<dbReference type="GO" id="GO:0005506">
    <property type="term" value="F:iron ion binding"/>
    <property type="evidence" value="ECO:0007669"/>
    <property type="project" value="InterPro"/>
</dbReference>
<evidence type="ECO:0000256" key="5">
    <source>
        <dbReference type="ARBA" id="ARBA00022968"/>
    </source>
</evidence>
<dbReference type="EMBL" id="CM002923">
    <property type="protein sequence ID" value="KGN60774.1"/>
    <property type="molecule type" value="Genomic_DNA"/>
</dbReference>
<evidence type="ECO:0000313" key="11">
    <source>
        <dbReference type="Proteomes" id="UP000029981"/>
    </source>
</evidence>
<reference evidence="10 11" key="4">
    <citation type="journal article" date="2011" name="BMC Genomics">
        <title>RNA-Seq improves annotation of protein-coding genes in the cucumber genome.</title>
        <authorList>
            <person name="Li Z."/>
            <person name="Zhang Z."/>
            <person name="Yan P."/>
            <person name="Huang S."/>
            <person name="Fei Z."/>
            <person name="Lin K."/>
        </authorList>
    </citation>
    <scope>NUCLEOTIDE SEQUENCE [LARGE SCALE GENOMIC DNA]</scope>
    <source>
        <strain evidence="11">cv. 9930</strain>
    </source>
</reference>
<dbReference type="Gramene" id="KGN60774">
    <property type="protein sequence ID" value="KGN60774"/>
    <property type="gene ID" value="Csa_2G009610"/>
</dbReference>
<dbReference type="eggNOG" id="KOG1591">
    <property type="taxonomic scope" value="Eukaryota"/>
</dbReference>
<accession>A0A0A0LIA3</accession>
<sequence>MYIQWWDEVEEPQEGKGFMEQSEKECSQLINLAKPRMERSLVSAQNTNWEGVVSSRRTSSGRFLAKGQNQLVRRIEKRIAEFTFIPVENGEGLSILHYEVGQKFEPHHDYTHPDSFSFKSLGQRNATLVMSGVKEGGATVFPEAKKCASSARRWWKKLPEYGKDNGLSVKPKMGDALLFWSVKPDGTLDPTSLHASSPVVKGDKWVGVKLMHVKAKDLTQEVMANRCRSTSNR</sequence>
<keyword evidence="6" id="KW-0560">Oxidoreductase</keyword>
<dbReference type="STRING" id="3659.A0A0A0LIA3"/>
<dbReference type="InterPro" id="IPR045054">
    <property type="entry name" value="P4HA-like"/>
</dbReference>
<feature type="domain" description="Fe2OG dioxygenase" evidence="9">
    <location>
        <begin position="89"/>
        <end position="213"/>
    </location>
</feature>
<keyword evidence="7" id="KW-0408">Iron</keyword>
<dbReference type="GO" id="GO:0031418">
    <property type="term" value="F:L-ascorbic acid binding"/>
    <property type="evidence" value="ECO:0007669"/>
    <property type="project" value="InterPro"/>
</dbReference>
<comment type="cofactor">
    <cofactor evidence="1">
        <name>L-ascorbate</name>
        <dbReference type="ChEBI" id="CHEBI:38290"/>
    </cofactor>
</comment>
<dbReference type="Pfam" id="PF13640">
    <property type="entry name" value="2OG-FeII_Oxy_3"/>
    <property type="match status" value="1"/>
</dbReference>
<evidence type="ECO:0000256" key="3">
    <source>
        <dbReference type="ARBA" id="ARBA00022723"/>
    </source>
</evidence>
<keyword evidence="3" id="KW-0479">Metal-binding</keyword>
<comment type="catalytic activity">
    <reaction evidence="8">
        <text>L-prolyl-[collagen] + 2-oxoglutarate + O2 = trans-4-hydroxy-L-prolyl-[collagen] + succinate + CO2</text>
        <dbReference type="Rhea" id="RHEA:18945"/>
        <dbReference type="Rhea" id="RHEA-COMP:11676"/>
        <dbReference type="Rhea" id="RHEA-COMP:11680"/>
        <dbReference type="ChEBI" id="CHEBI:15379"/>
        <dbReference type="ChEBI" id="CHEBI:16526"/>
        <dbReference type="ChEBI" id="CHEBI:16810"/>
        <dbReference type="ChEBI" id="CHEBI:30031"/>
        <dbReference type="ChEBI" id="CHEBI:50342"/>
        <dbReference type="ChEBI" id="CHEBI:61965"/>
        <dbReference type="EC" id="1.14.11.2"/>
    </reaction>
</comment>
<dbReference type="PANTHER" id="PTHR10869">
    <property type="entry name" value="PROLYL 4-HYDROXYLASE ALPHA SUBUNIT"/>
    <property type="match status" value="1"/>
</dbReference>
<name>A0A0A0LIA3_CUCSA</name>
<dbReference type="InterPro" id="IPR005123">
    <property type="entry name" value="Oxoglu/Fe-dep_dioxygenase_dom"/>
</dbReference>
<organism evidence="10 11">
    <name type="scientific">Cucumis sativus</name>
    <name type="common">Cucumber</name>
    <dbReference type="NCBI Taxonomy" id="3659"/>
    <lineage>
        <taxon>Eukaryota</taxon>
        <taxon>Viridiplantae</taxon>
        <taxon>Streptophyta</taxon>
        <taxon>Embryophyta</taxon>
        <taxon>Tracheophyta</taxon>
        <taxon>Spermatophyta</taxon>
        <taxon>Magnoliopsida</taxon>
        <taxon>eudicotyledons</taxon>
        <taxon>Gunneridae</taxon>
        <taxon>Pentapetalae</taxon>
        <taxon>rosids</taxon>
        <taxon>fabids</taxon>
        <taxon>Cucurbitales</taxon>
        <taxon>Cucurbitaceae</taxon>
        <taxon>Benincaseae</taxon>
        <taxon>Cucumis</taxon>
    </lineage>
</organism>
<keyword evidence="5" id="KW-0812">Transmembrane</keyword>
<gene>
    <name evidence="10" type="ORF">Csa_2G009610</name>
</gene>
<evidence type="ECO:0000256" key="7">
    <source>
        <dbReference type="ARBA" id="ARBA00023004"/>
    </source>
</evidence>
<reference evidence="10 11" key="2">
    <citation type="journal article" date="2009" name="PLoS ONE">
        <title>An integrated genetic and cytogenetic map of the cucumber genome.</title>
        <authorList>
            <person name="Ren Y."/>
            <person name="Zhang Z."/>
            <person name="Liu J."/>
            <person name="Staub J.E."/>
            <person name="Han Y."/>
            <person name="Cheng Z."/>
            <person name="Li X."/>
            <person name="Lu J."/>
            <person name="Miao H."/>
            <person name="Kang H."/>
            <person name="Xie B."/>
            <person name="Gu X."/>
            <person name="Wang X."/>
            <person name="Du Y."/>
            <person name="Jin W."/>
            <person name="Huang S."/>
        </authorList>
    </citation>
    <scope>NUCLEOTIDE SEQUENCE [LARGE SCALE GENOMIC DNA]</scope>
    <source>
        <strain evidence="11">cv. 9930</strain>
    </source>
</reference>
<dbReference type="Gene3D" id="2.60.120.620">
    <property type="entry name" value="q2cbj1_9rhob like domain"/>
    <property type="match status" value="1"/>
</dbReference>
<dbReference type="PANTHER" id="PTHR10869:SF123">
    <property type="entry name" value="PROLYL 4-HYDROXYLASE 10-RELATED"/>
    <property type="match status" value="1"/>
</dbReference>
<dbReference type="PROSITE" id="PS51471">
    <property type="entry name" value="FE2OG_OXY"/>
    <property type="match status" value="1"/>
</dbReference>
<proteinExistence type="predicted"/>
<evidence type="ECO:0000313" key="10">
    <source>
        <dbReference type="EMBL" id="KGN60774.1"/>
    </source>
</evidence>
<keyword evidence="5" id="KW-0735">Signal-anchor</keyword>
<reference evidence="10 11" key="1">
    <citation type="journal article" date="2009" name="Nat. Genet.">
        <title>The genome of the cucumber, Cucumis sativus L.</title>
        <authorList>
            <person name="Huang S."/>
            <person name="Li R."/>
            <person name="Zhang Z."/>
            <person name="Li L."/>
            <person name="Gu X."/>
            <person name="Fan W."/>
            <person name="Lucas W.J."/>
            <person name="Wang X."/>
            <person name="Xie B."/>
            <person name="Ni P."/>
            <person name="Ren Y."/>
            <person name="Zhu H."/>
            <person name="Li J."/>
            <person name="Lin K."/>
            <person name="Jin W."/>
            <person name="Fei Z."/>
            <person name="Li G."/>
            <person name="Staub J."/>
            <person name="Kilian A."/>
            <person name="van der Vossen E.A."/>
            <person name="Wu Y."/>
            <person name="Guo J."/>
            <person name="He J."/>
            <person name="Jia Z."/>
            <person name="Ren Y."/>
            <person name="Tian G."/>
            <person name="Lu Y."/>
            <person name="Ruan J."/>
            <person name="Qian W."/>
            <person name="Wang M."/>
            <person name="Huang Q."/>
            <person name="Li B."/>
            <person name="Xuan Z."/>
            <person name="Cao J."/>
            <person name="Asan"/>
            <person name="Wu Z."/>
            <person name="Zhang J."/>
            <person name="Cai Q."/>
            <person name="Bai Y."/>
            <person name="Zhao B."/>
            <person name="Han Y."/>
            <person name="Li Y."/>
            <person name="Li X."/>
            <person name="Wang S."/>
            <person name="Shi Q."/>
            <person name="Liu S."/>
            <person name="Cho W.K."/>
            <person name="Kim J.Y."/>
            <person name="Xu Y."/>
            <person name="Heller-Uszynska K."/>
            <person name="Miao H."/>
            <person name="Cheng Z."/>
            <person name="Zhang S."/>
            <person name="Wu J."/>
            <person name="Yang Y."/>
            <person name="Kang H."/>
            <person name="Li M."/>
            <person name="Liang H."/>
            <person name="Ren X."/>
            <person name="Shi Z."/>
            <person name="Wen M."/>
            <person name="Jian M."/>
            <person name="Yang H."/>
            <person name="Zhang G."/>
            <person name="Yang Z."/>
            <person name="Chen R."/>
            <person name="Liu S."/>
            <person name="Li J."/>
            <person name="Ma L."/>
            <person name="Liu H."/>
            <person name="Zhou Y."/>
            <person name="Zhao J."/>
            <person name="Fang X."/>
            <person name="Li G."/>
            <person name="Fang L."/>
            <person name="Li Y."/>
            <person name="Liu D."/>
            <person name="Zheng H."/>
            <person name="Zhang Y."/>
            <person name="Qin N."/>
            <person name="Li Z."/>
            <person name="Yang G."/>
            <person name="Yang S."/>
            <person name="Bolund L."/>
            <person name="Kristiansen K."/>
            <person name="Zheng H."/>
            <person name="Li S."/>
            <person name="Zhang X."/>
            <person name="Yang H."/>
            <person name="Wang J."/>
            <person name="Sun R."/>
            <person name="Zhang B."/>
            <person name="Jiang S."/>
            <person name="Wang J."/>
            <person name="Du Y."/>
            <person name="Li S."/>
        </authorList>
    </citation>
    <scope>NUCLEOTIDE SEQUENCE [LARGE SCALE GENOMIC DNA]</scope>
    <source>
        <strain evidence="11">cv. 9930</strain>
    </source>
</reference>
<evidence type="ECO:0000256" key="8">
    <source>
        <dbReference type="ARBA" id="ARBA00049169"/>
    </source>
</evidence>
<evidence type="ECO:0000256" key="1">
    <source>
        <dbReference type="ARBA" id="ARBA00001961"/>
    </source>
</evidence>
<protein>
    <recommendedName>
        <fullName evidence="9">Fe2OG dioxygenase domain-containing protein</fullName>
    </recommendedName>
</protein>
<evidence type="ECO:0000259" key="9">
    <source>
        <dbReference type="PROSITE" id="PS51471"/>
    </source>
</evidence>
<evidence type="ECO:0000256" key="4">
    <source>
        <dbReference type="ARBA" id="ARBA00022964"/>
    </source>
</evidence>
<dbReference type="InterPro" id="IPR044862">
    <property type="entry name" value="Pro_4_hyd_alph_FE2OG_OXY"/>
</dbReference>
<keyword evidence="11" id="KW-1185">Reference proteome</keyword>
<dbReference type="SMART" id="SM00702">
    <property type="entry name" value="P4Hc"/>
    <property type="match status" value="1"/>
</dbReference>